<comment type="caution">
    <text evidence="1">The sequence shown here is derived from an EMBL/GenBank/DDBJ whole genome shotgun (WGS) entry which is preliminary data.</text>
</comment>
<dbReference type="InterPro" id="IPR007197">
    <property type="entry name" value="rSAM"/>
</dbReference>
<proteinExistence type="predicted"/>
<evidence type="ECO:0000313" key="1">
    <source>
        <dbReference type="EMBL" id="MDM8146346.1"/>
    </source>
</evidence>
<name>A0ABT7U905_9BACE</name>
<accession>A0ABT7U905</accession>
<organism evidence="1 2">
    <name type="scientific">Bacteroides eggerthii</name>
    <dbReference type="NCBI Taxonomy" id="28111"/>
    <lineage>
        <taxon>Bacteria</taxon>
        <taxon>Pseudomonadati</taxon>
        <taxon>Bacteroidota</taxon>
        <taxon>Bacteroidia</taxon>
        <taxon>Bacteroidales</taxon>
        <taxon>Bacteroidaceae</taxon>
        <taxon>Bacteroides</taxon>
    </lineage>
</organism>
<dbReference type="NCBIfam" id="TIGR04471">
    <property type="entry name" value="rSAM_mob_pairA"/>
    <property type="match status" value="1"/>
</dbReference>
<dbReference type="InterPro" id="IPR031010">
    <property type="entry name" value="rSAM_mob_pairA"/>
</dbReference>
<protein>
    <submittedName>
        <fullName evidence="1">Radical SAM mobile pair protein A</fullName>
    </submittedName>
</protein>
<dbReference type="Pfam" id="PF07505">
    <property type="entry name" value="DUF5131"/>
    <property type="match status" value="1"/>
</dbReference>
<evidence type="ECO:0000313" key="2">
    <source>
        <dbReference type="Proteomes" id="UP001228403"/>
    </source>
</evidence>
<dbReference type="InterPro" id="IPR011101">
    <property type="entry name" value="DUF5131"/>
</dbReference>
<reference evidence="1 2" key="1">
    <citation type="submission" date="2023-06" db="EMBL/GenBank/DDBJ databases">
        <authorList>
            <person name="Zeman M."/>
            <person name="Kubasova T."/>
            <person name="Jahodarova E."/>
            <person name="Nykrynova M."/>
            <person name="Rychlik I."/>
        </authorList>
    </citation>
    <scope>NUCLEOTIDE SEQUENCE [LARGE SCALE GENOMIC DNA]</scope>
    <source>
        <strain evidence="1 2">ET4</strain>
    </source>
</reference>
<dbReference type="SFLD" id="SFLDS00029">
    <property type="entry name" value="Radical_SAM"/>
    <property type="match status" value="1"/>
</dbReference>
<keyword evidence="2" id="KW-1185">Reference proteome</keyword>
<dbReference type="Proteomes" id="UP001228403">
    <property type="component" value="Unassembled WGS sequence"/>
</dbReference>
<reference evidence="2" key="2">
    <citation type="submission" date="2023-07" db="EMBL/GenBank/DDBJ databases">
        <title>Identification and characterization of horizontal gene transfer across gut microbiota members of farm animals based on homology search.</title>
        <authorList>
            <person name="Schwarzerova J."/>
            <person name="Nykrynova M."/>
            <person name="Jureckova K."/>
            <person name="Cejkova D."/>
            <person name="Rychlik I."/>
        </authorList>
    </citation>
    <scope>NUCLEOTIDE SEQUENCE [LARGE SCALE GENOMIC DNA]</scope>
    <source>
        <strain evidence="2">ET4</strain>
    </source>
</reference>
<dbReference type="EMBL" id="JAUDCF010000028">
    <property type="protein sequence ID" value="MDM8146346.1"/>
    <property type="molecule type" value="Genomic_DNA"/>
</dbReference>
<gene>
    <name evidence="1" type="ORF">QUW02_10535</name>
</gene>
<sequence length="214" mass="25293">MNLVIGCTIGCNYCYARNNCNRFHMTDNFSVPEYMSRKLRLIDNPTSHVWLLTGMSDFSDWKPAWTEEIFSRIAMNPQHAYIFLTKRPERIDFQTDDDNVRMGVTVTRASEKKRLSDLKEHIRARHYHATFEPLFEDVGEIDLNGFDWMVIGTETGKRKGKINARPEWVLHLVEQAKKNHIPVFMKEDLLPIMGEERMIQELPEQFTEKIWKKK</sequence>